<evidence type="ECO:0000256" key="1">
    <source>
        <dbReference type="SAM" id="Coils"/>
    </source>
</evidence>
<feature type="coiled-coil region" evidence="1">
    <location>
        <begin position="196"/>
        <end position="244"/>
    </location>
</feature>
<protein>
    <recommendedName>
        <fullName evidence="4">TIGR03545 family protein</fullName>
    </recommendedName>
</protein>
<keyword evidence="1" id="KW-0175">Coiled coil</keyword>
<dbReference type="InterPro" id="IPR019934">
    <property type="entry name" value="CHP03545"/>
</dbReference>
<sequence>MKTIKRLFLFLLVIIFAAGVALWVLPSPLIKWAIENLGSEAVGAKVEVDSVSFSWFPTSIRLNDLAITNPSEPMTNAVEFHAIATELNLMEAIGGKIYLEEVLVEGIALDTAREHSGALPNRVEPPQQDSSFTMPDLGLPDPSALVEKEKALYQSKIDAFNTEIDARQARWESVLQQLPSEDKLAQYEADWQRAKKANALEKLSQANKISKALQQDIDKLKAGEKQLKQEYAQLQQDYKNLAGLSGKSIDQIINELGLSDSVIANLGNQLLSGKVQQWLQTGKGYYELLLGGSSDSVDASQQSVAEIQTSPDFLVKLIRLSGPFEHAGRSGIINGDIKNLSDAPALWSQPVSIDVNAVGDALGTIKLQGLLAHQKGGSEQDSLSLSVRDSRLQQVALSQSDSLGLLVNKARLNLEASASIQSFSQLDLKLDGVFSDLDMALNQGGDQNSGQADWQKTLAASLSSLQKLTLAGTAKGPLQNPDLKVSTNLNGILKNALSAELKQRSNALRQQVQGQLDQALQQQMQPLQAKLGGLGGLSGEADARQKEFESMLKKLR</sequence>
<dbReference type="KEGG" id="kak:Kalk_18225"/>
<name>A0A2K9LPK6_9GAMM</name>
<proteinExistence type="predicted"/>
<dbReference type="RefSeq" id="WP_101895616.1">
    <property type="nucleotide sequence ID" value="NZ_CP022684.1"/>
</dbReference>
<evidence type="ECO:0000313" key="2">
    <source>
        <dbReference type="EMBL" id="AUM14242.1"/>
    </source>
</evidence>
<dbReference type="NCBIfam" id="TIGR03545">
    <property type="entry name" value="TIGR03545 family protein"/>
    <property type="match status" value="1"/>
</dbReference>
<dbReference type="OrthoDB" id="5752177at2"/>
<dbReference type="EMBL" id="CP022684">
    <property type="protein sequence ID" value="AUM14242.1"/>
    <property type="molecule type" value="Genomic_DNA"/>
</dbReference>
<gene>
    <name evidence="2" type="ORF">Kalk_18225</name>
</gene>
<dbReference type="AlphaFoldDB" id="A0A2K9LPK6"/>
<accession>A0A2K9LPK6</accession>
<dbReference type="Proteomes" id="UP000235116">
    <property type="component" value="Chromosome"/>
</dbReference>
<reference evidence="3" key="1">
    <citation type="submission" date="2017-08" db="EMBL/GenBank/DDBJ databases">
        <title>Direct submision.</title>
        <authorList>
            <person name="Kim S.-J."/>
            <person name="Rhee S.-K."/>
        </authorList>
    </citation>
    <scope>NUCLEOTIDE SEQUENCE [LARGE SCALE GENOMIC DNA]</scope>
    <source>
        <strain evidence="3">GI5</strain>
    </source>
</reference>
<organism evidence="2 3">
    <name type="scientific">Ketobacter alkanivorans</name>
    <dbReference type="NCBI Taxonomy" id="1917421"/>
    <lineage>
        <taxon>Bacteria</taxon>
        <taxon>Pseudomonadati</taxon>
        <taxon>Pseudomonadota</taxon>
        <taxon>Gammaproteobacteria</taxon>
        <taxon>Pseudomonadales</taxon>
        <taxon>Ketobacteraceae</taxon>
        <taxon>Ketobacter</taxon>
    </lineage>
</organism>
<keyword evidence="3" id="KW-1185">Reference proteome</keyword>
<evidence type="ECO:0000313" key="3">
    <source>
        <dbReference type="Proteomes" id="UP000235116"/>
    </source>
</evidence>
<evidence type="ECO:0008006" key="4">
    <source>
        <dbReference type="Google" id="ProtNLM"/>
    </source>
</evidence>